<evidence type="ECO:0000313" key="2">
    <source>
        <dbReference type="EMBL" id="GAA2352372.1"/>
    </source>
</evidence>
<evidence type="ECO:0008006" key="4">
    <source>
        <dbReference type="Google" id="ProtNLM"/>
    </source>
</evidence>
<keyword evidence="1" id="KW-0812">Transmembrane</keyword>
<sequence length="135" mass="13876">MGRASPGHSVIGMTEKNMHRAQVVVFGLAALHVAAIAVALLRHAAAGAELVPAALVPHLVLAVLLPVRALKLRTGQTKSRVVLTIVLAIQLVAAVAGVPGYDAWALAIQAGSAVLEAAALALLWLPARRQVALGR</sequence>
<protein>
    <recommendedName>
        <fullName evidence="4">Integral membrane protein</fullName>
    </recommendedName>
</protein>
<feature type="transmembrane region" description="Helical" evidence="1">
    <location>
        <begin position="21"/>
        <end position="44"/>
    </location>
</feature>
<feature type="transmembrane region" description="Helical" evidence="1">
    <location>
        <begin position="104"/>
        <end position="125"/>
    </location>
</feature>
<keyword evidence="1" id="KW-1133">Transmembrane helix</keyword>
<accession>A0ABN3GIE5</accession>
<evidence type="ECO:0000313" key="3">
    <source>
        <dbReference type="Proteomes" id="UP001501444"/>
    </source>
</evidence>
<reference evidence="2 3" key="1">
    <citation type="journal article" date="2019" name="Int. J. Syst. Evol. Microbiol.">
        <title>The Global Catalogue of Microorganisms (GCM) 10K type strain sequencing project: providing services to taxonomists for standard genome sequencing and annotation.</title>
        <authorList>
            <consortium name="The Broad Institute Genomics Platform"/>
            <consortium name="The Broad Institute Genome Sequencing Center for Infectious Disease"/>
            <person name="Wu L."/>
            <person name="Ma J."/>
        </authorList>
    </citation>
    <scope>NUCLEOTIDE SEQUENCE [LARGE SCALE GENOMIC DNA]</scope>
    <source>
        <strain evidence="2 3">JCM 3272</strain>
    </source>
</reference>
<organism evidence="2 3">
    <name type="scientific">Dactylosporangium salmoneum</name>
    <dbReference type="NCBI Taxonomy" id="53361"/>
    <lineage>
        <taxon>Bacteria</taxon>
        <taxon>Bacillati</taxon>
        <taxon>Actinomycetota</taxon>
        <taxon>Actinomycetes</taxon>
        <taxon>Micromonosporales</taxon>
        <taxon>Micromonosporaceae</taxon>
        <taxon>Dactylosporangium</taxon>
    </lineage>
</organism>
<feature type="transmembrane region" description="Helical" evidence="1">
    <location>
        <begin position="81"/>
        <end position="98"/>
    </location>
</feature>
<gene>
    <name evidence="2" type="ORF">GCM10010170_043160</name>
</gene>
<name>A0ABN3GIE5_9ACTN</name>
<comment type="caution">
    <text evidence="2">The sequence shown here is derived from an EMBL/GenBank/DDBJ whole genome shotgun (WGS) entry which is preliminary data.</text>
</comment>
<dbReference type="EMBL" id="BAAARV010000032">
    <property type="protein sequence ID" value="GAA2352372.1"/>
    <property type="molecule type" value="Genomic_DNA"/>
</dbReference>
<keyword evidence="1" id="KW-0472">Membrane</keyword>
<feature type="transmembrane region" description="Helical" evidence="1">
    <location>
        <begin position="50"/>
        <end position="69"/>
    </location>
</feature>
<evidence type="ECO:0000256" key="1">
    <source>
        <dbReference type="SAM" id="Phobius"/>
    </source>
</evidence>
<keyword evidence="3" id="KW-1185">Reference proteome</keyword>
<dbReference type="Proteomes" id="UP001501444">
    <property type="component" value="Unassembled WGS sequence"/>
</dbReference>
<proteinExistence type="predicted"/>